<reference evidence="2 3" key="1">
    <citation type="submission" date="2023-09" db="EMBL/GenBank/DDBJ databases">
        <title>Genome completion map analysis of the actinomycetes C11-1.</title>
        <authorList>
            <person name="Qin P."/>
            <person name="Guan P."/>
        </authorList>
    </citation>
    <scope>NUCLEOTIDE SEQUENCE [LARGE SCALE GENOMIC DNA]</scope>
    <source>
        <strain evidence="2 3">C11-1</strain>
    </source>
</reference>
<keyword evidence="1" id="KW-0812">Transmembrane</keyword>
<name>A0ABY9W4I9_9ACTN</name>
<evidence type="ECO:0000313" key="3">
    <source>
        <dbReference type="Proteomes" id="UP001303236"/>
    </source>
</evidence>
<evidence type="ECO:0008006" key="4">
    <source>
        <dbReference type="Google" id="ProtNLM"/>
    </source>
</evidence>
<sequence length="189" mass="21017">MTTDQVLDRCRTEWMFNDIPEPEVEDMLAELRDHLDDAARAGKLPTLVVGKDVTAFASTWADEHRSRPPRRSLRELVRHAYAGGAALLLGHHVIGWSTTVEVVPGTVAAIALFGGLMTFTPYWRCVLHWPFWKWMALSYGLCVVLLALFFIGSAPVLLNVPLWGTALLLLPAVAAAVGRVLRTEVFRAR</sequence>
<keyword evidence="3" id="KW-1185">Reference proteome</keyword>
<feature type="transmembrane region" description="Helical" evidence="1">
    <location>
        <begin position="134"/>
        <end position="154"/>
    </location>
</feature>
<organism evidence="2 3">
    <name type="scientific">Streptomyces durocortorensis</name>
    <dbReference type="NCBI Taxonomy" id="2811104"/>
    <lineage>
        <taxon>Bacteria</taxon>
        <taxon>Bacillati</taxon>
        <taxon>Actinomycetota</taxon>
        <taxon>Actinomycetes</taxon>
        <taxon>Kitasatosporales</taxon>
        <taxon>Streptomycetaceae</taxon>
        <taxon>Streptomyces</taxon>
    </lineage>
</organism>
<feature type="transmembrane region" description="Helical" evidence="1">
    <location>
        <begin position="76"/>
        <end position="96"/>
    </location>
</feature>
<dbReference type="SUPFAM" id="SSF158560">
    <property type="entry name" value="BH3980-like"/>
    <property type="match status" value="1"/>
</dbReference>
<feature type="transmembrane region" description="Helical" evidence="1">
    <location>
        <begin position="102"/>
        <end position="122"/>
    </location>
</feature>
<keyword evidence="1" id="KW-0472">Membrane</keyword>
<keyword evidence="1" id="KW-1133">Transmembrane helix</keyword>
<accession>A0ABY9W4I9</accession>
<gene>
    <name evidence="2" type="ORF">RI138_31855</name>
</gene>
<dbReference type="Proteomes" id="UP001303236">
    <property type="component" value="Chromosome"/>
</dbReference>
<evidence type="ECO:0000256" key="1">
    <source>
        <dbReference type="SAM" id="Phobius"/>
    </source>
</evidence>
<proteinExistence type="predicted"/>
<dbReference type="EMBL" id="CP134500">
    <property type="protein sequence ID" value="WNF31061.1"/>
    <property type="molecule type" value="Genomic_DNA"/>
</dbReference>
<evidence type="ECO:0000313" key="2">
    <source>
        <dbReference type="EMBL" id="WNF31061.1"/>
    </source>
</evidence>
<protein>
    <recommendedName>
        <fullName evidence="4">Integral membrane protein</fullName>
    </recommendedName>
</protein>
<feature type="transmembrane region" description="Helical" evidence="1">
    <location>
        <begin position="160"/>
        <end position="181"/>
    </location>
</feature>